<feature type="domain" description="OmpR/PhoB-type" evidence="4">
    <location>
        <begin position="18"/>
        <end position="117"/>
    </location>
</feature>
<dbReference type="InterPro" id="IPR001867">
    <property type="entry name" value="OmpR/PhoB-type_DNA-bd"/>
</dbReference>
<dbReference type="PROSITE" id="PS51755">
    <property type="entry name" value="OMPR_PHOB"/>
    <property type="match status" value="1"/>
</dbReference>
<dbReference type="AlphaFoldDB" id="E3BET3"/>
<evidence type="ECO:0000256" key="2">
    <source>
        <dbReference type="PROSITE-ProRule" id="PRU01091"/>
    </source>
</evidence>
<keyword evidence="1 2" id="KW-0238">DNA-binding</keyword>
<dbReference type="eggNOG" id="COG3710">
    <property type="taxonomic scope" value="Bacteria"/>
</dbReference>
<dbReference type="InterPro" id="IPR036388">
    <property type="entry name" value="WH-like_DNA-bd_sf"/>
</dbReference>
<dbReference type="STRING" id="796620.VIBC2010_16094"/>
<proteinExistence type="predicted"/>
<dbReference type="SUPFAM" id="SSF46894">
    <property type="entry name" value="C-terminal effector domain of the bipartite response regulators"/>
    <property type="match status" value="1"/>
</dbReference>
<name>E3BET3_9VIBR</name>
<organism evidence="5 6">
    <name type="scientific">Vibrio caribbeanicus ATCC BAA-2122</name>
    <dbReference type="NCBI Taxonomy" id="796620"/>
    <lineage>
        <taxon>Bacteria</taxon>
        <taxon>Pseudomonadati</taxon>
        <taxon>Pseudomonadota</taxon>
        <taxon>Gammaproteobacteria</taxon>
        <taxon>Vibrionales</taxon>
        <taxon>Vibrionaceae</taxon>
        <taxon>Vibrio</taxon>
    </lineage>
</organism>
<dbReference type="CDD" id="cd00383">
    <property type="entry name" value="trans_reg_C"/>
    <property type="match status" value="1"/>
</dbReference>
<keyword evidence="3" id="KW-0472">Membrane</keyword>
<dbReference type="Pfam" id="PF00486">
    <property type="entry name" value="Trans_reg_C"/>
    <property type="match status" value="1"/>
</dbReference>
<keyword evidence="3" id="KW-1133">Transmembrane helix</keyword>
<evidence type="ECO:0000313" key="5">
    <source>
        <dbReference type="EMBL" id="EFP98450.1"/>
    </source>
</evidence>
<dbReference type="SMART" id="SM00862">
    <property type="entry name" value="Trans_reg_C"/>
    <property type="match status" value="1"/>
</dbReference>
<evidence type="ECO:0000256" key="1">
    <source>
        <dbReference type="ARBA" id="ARBA00023125"/>
    </source>
</evidence>
<evidence type="ECO:0000259" key="4">
    <source>
        <dbReference type="PROSITE" id="PS51755"/>
    </source>
</evidence>
<accession>E3BET3</accession>
<dbReference type="Gene3D" id="1.10.10.10">
    <property type="entry name" value="Winged helix-like DNA-binding domain superfamily/Winged helix DNA-binding domain"/>
    <property type="match status" value="1"/>
</dbReference>
<feature type="transmembrane region" description="Helical" evidence="3">
    <location>
        <begin position="174"/>
        <end position="197"/>
    </location>
</feature>
<comment type="caution">
    <text evidence="5">The sequence shown here is derived from an EMBL/GenBank/DDBJ whole genome shotgun (WGS) entry which is preliminary data.</text>
</comment>
<keyword evidence="6" id="KW-1185">Reference proteome</keyword>
<sequence>MNLLLAINVIFGVFLMTERNYALGCDVIFDVLKREVISNHRLERLGGRESAILHLLCERANQVITKDEMHEKVWGKVLVSETSLTKAISNLRKVLACFDTLECEIKTVPKEGYLLIIEDSLINQSVDDILYVESKKLLNTSQSEQVYSNSLEQASFNRFRSDSQYRGIPISGTLWLSMTFFSSLLASAFTVGLFIALR</sequence>
<feature type="DNA-binding region" description="OmpR/PhoB-type" evidence="2">
    <location>
        <begin position="18"/>
        <end position="117"/>
    </location>
</feature>
<protein>
    <submittedName>
        <fullName evidence="5">Putative transcriptional activator ToxR</fullName>
    </submittedName>
</protein>
<dbReference type="EMBL" id="AEIU01000003">
    <property type="protein sequence ID" value="EFP98450.1"/>
    <property type="molecule type" value="Genomic_DNA"/>
</dbReference>
<dbReference type="GO" id="GO:0003677">
    <property type="term" value="F:DNA binding"/>
    <property type="evidence" value="ECO:0007669"/>
    <property type="project" value="UniProtKB-UniRule"/>
</dbReference>
<keyword evidence="3" id="KW-0812">Transmembrane</keyword>
<evidence type="ECO:0000256" key="3">
    <source>
        <dbReference type="SAM" id="Phobius"/>
    </source>
</evidence>
<reference evidence="5 6" key="1">
    <citation type="journal article" date="2012" name="Int. J. Syst. Evol. Microbiol.">
        <title>Vibrio caribbeanicus sp. nov., isolated from the marine sponge Scleritoderma cyanea.</title>
        <authorList>
            <person name="Hoffmann M."/>
            <person name="Monday S.R."/>
            <person name="Allard M.W."/>
            <person name="Strain E.A."/>
            <person name="Whittaker P."/>
            <person name="Naum M."/>
            <person name="McCarthy P.J."/>
            <person name="Lopez J.V."/>
            <person name="Fischer M."/>
            <person name="Brown E.W."/>
        </authorList>
    </citation>
    <scope>NUCLEOTIDE SEQUENCE [LARGE SCALE GENOMIC DNA]</scope>
    <source>
        <strain evidence="5 6">ATCC BAA-2122</strain>
    </source>
</reference>
<dbReference type="GO" id="GO:0006355">
    <property type="term" value="P:regulation of DNA-templated transcription"/>
    <property type="evidence" value="ECO:0007669"/>
    <property type="project" value="InterPro"/>
</dbReference>
<gene>
    <name evidence="5" type="ORF">VIBC2010_16094</name>
</gene>
<dbReference type="GO" id="GO:0000160">
    <property type="term" value="P:phosphorelay signal transduction system"/>
    <property type="evidence" value="ECO:0007669"/>
    <property type="project" value="InterPro"/>
</dbReference>
<dbReference type="Proteomes" id="UP000002943">
    <property type="component" value="Unassembled WGS sequence"/>
</dbReference>
<dbReference type="InterPro" id="IPR016032">
    <property type="entry name" value="Sig_transdc_resp-reg_C-effctor"/>
</dbReference>
<evidence type="ECO:0000313" key="6">
    <source>
        <dbReference type="Proteomes" id="UP000002943"/>
    </source>
</evidence>